<dbReference type="UniPathway" id="UPA00056">
    <property type="reaction ID" value="UER00093"/>
</dbReference>
<dbReference type="Proteomes" id="UP000075606">
    <property type="component" value="Unassembled WGS sequence"/>
</dbReference>
<dbReference type="InterPro" id="IPR029044">
    <property type="entry name" value="Nucleotide-diphossugar_trans"/>
</dbReference>
<dbReference type="Pfam" id="PF01128">
    <property type="entry name" value="IspD"/>
    <property type="match status" value="1"/>
</dbReference>
<dbReference type="AlphaFoldDB" id="A0A150XA81"/>
<dbReference type="GO" id="GO:0050518">
    <property type="term" value="F:2-C-methyl-D-erythritol 4-phosphate cytidylyltransferase activity"/>
    <property type="evidence" value="ECO:0007669"/>
    <property type="project" value="UniProtKB-UniRule"/>
</dbReference>
<feature type="site" description="Transition state stabilizer" evidence="3">
    <location>
        <position position="22"/>
    </location>
</feature>
<comment type="caution">
    <text evidence="4">The sequence shown here is derived from an EMBL/GenBank/DDBJ whole genome shotgun (WGS) entry which is preliminary data.</text>
</comment>
<feature type="site" description="Positions MEP for the nucleophilic attack" evidence="3">
    <location>
        <position position="150"/>
    </location>
</feature>
<dbReference type="EMBL" id="LRPC01000012">
    <property type="protein sequence ID" value="KYG75572.1"/>
    <property type="molecule type" value="Genomic_DNA"/>
</dbReference>
<evidence type="ECO:0000256" key="2">
    <source>
        <dbReference type="ARBA" id="ARBA00022695"/>
    </source>
</evidence>
<proteinExistence type="inferred from homology"/>
<dbReference type="HAMAP" id="MF_00108">
    <property type="entry name" value="IspD"/>
    <property type="match status" value="1"/>
</dbReference>
<name>A0A150XA81_9BACT</name>
<dbReference type="InterPro" id="IPR050088">
    <property type="entry name" value="IspD/TarI_cytidylyltransf_bact"/>
</dbReference>
<dbReference type="CDD" id="cd02516">
    <property type="entry name" value="CDP-ME_synthetase"/>
    <property type="match status" value="1"/>
</dbReference>
<dbReference type="EC" id="2.7.7.60" evidence="3"/>
<evidence type="ECO:0000256" key="1">
    <source>
        <dbReference type="ARBA" id="ARBA00022679"/>
    </source>
</evidence>
<dbReference type="PANTHER" id="PTHR32125:SF4">
    <property type="entry name" value="2-C-METHYL-D-ERYTHRITOL 4-PHOSPHATE CYTIDYLYLTRANSFERASE, CHLOROPLASTIC"/>
    <property type="match status" value="1"/>
</dbReference>
<dbReference type="FunFam" id="3.90.550.10:FF:000003">
    <property type="entry name" value="2-C-methyl-D-erythritol 4-phosphate cytidylyltransferase"/>
    <property type="match status" value="1"/>
</dbReference>
<dbReference type="InterPro" id="IPR034683">
    <property type="entry name" value="IspD/TarI"/>
</dbReference>
<comment type="function">
    <text evidence="3">Catalyzes the formation of 4-diphosphocytidyl-2-C-methyl-D-erythritol from CTP and 2-C-methyl-D-erythritol 4-phosphate (MEP).</text>
</comment>
<evidence type="ECO:0000313" key="4">
    <source>
        <dbReference type="EMBL" id="KYG75572.1"/>
    </source>
</evidence>
<sequence length="220" mass="24749">MQKYAIVVAGGSGTRMKSELPKQFIKLAGKPILMHTLEAFHFDDIQIILVLPESQIPYWKELVDEHQFKIPHNIIAGGEQRFHSVKNGLSSIKADDGLVAIHDGVRPLIKRQIISESFEQAERAGNAIASIQLKDSIRSITPHANRQEDRTNFRLIQTPQAFKIQLIKRAFEQEYTPSFTDDASVLEQAGHSINLIEGDYKNIKITTPEDLLVAETLLKA</sequence>
<keyword evidence="3" id="KW-0414">Isoprene biosynthesis</keyword>
<keyword evidence="5" id="KW-1185">Reference proteome</keyword>
<dbReference type="InterPro" id="IPR001228">
    <property type="entry name" value="IspD"/>
</dbReference>
<comment type="catalytic activity">
    <reaction evidence="3">
        <text>2-C-methyl-D-erythritol 4-phosphate + CTP + H(+) = 4-CDP-2-C-methyl-D-erythritol + diphosphate</text>
        <dbReference type="Rhea" id="RHEA:13429"/>
        <dbReference type="ChEBI" id="CHEBI:15378"/>
        <dbReference type="ChEBI" id="CHEBI:33019"/>
        <dbReference type="ChEBI" id="CHEBI:37563"/>
        <dbReference type="ChEBI" id="CHEBI:57823"/>
        <dbReference type="ChEBI" id="CHEBI:58262"/>
        <dbReference type="EC" id="2.7.7.60"/>
    </reaction>
</comment>
<reference evidence="4 5" key="1">
    <citation type="submission" date="2016-01" db="EMBL/GenBank/DDBJ databases">
        <title>Genome sequencing of Roseivirga spongicola UST030701-084.</title>
        <authorList>
            <person name="Selvaratnam C."/>
            <person name="Thevarajoo S."/>
            <person name="Goh K.M."/>
            <person name="Ee R."/>
            <person name="Chan K.-G."/>
            <person name="Chong C.S."/>
        </authorList>
    </citation>
    <scope>NUCLEOTIDE SEQUENCE [LARGE SCALE GENOMIC DNA]</scope>
    <source>
        <strain evidence="4 5">UST030701-084</strain>
    </source>
</reference>
<feature type="site" description="Transition state stabilizer" evidence="3">
    <location>
        <position position="15"/>
    </location>
</feature>
<organism evidence="4 5">
    <name type="scientific">Roseivirga spongicola</name>
    <dbReference type="NCBI Taxonomy" id="333140"/>
    <lineage>
        <taxon>Bacteria</taxon>
        <taxon>Pseudomonadati</taxon>
        <taxon>Bacteroidota</taxon>
        <taxon>Cytophagia</taxon>
        <taxon>Cytophagales</taxon>
        <taxon>Roseivirgaceae</taxon>
        <taxon>Roseivirga</taxon>
    </lineage>
</organism>
<gene>
    <name evidence="3" type="primary">ispD</name>
    <name evidence="4" type="ORF">AWW68_06965</name>
</gene>
<protein>
    <recommendedName>
        <fullName evidence="3">2-C-methyl-D-erythritol 4-phosphate cytidylyltransferase</fullName>
        <ecNumber evidence="3">2.7.7.60</ecNumber>
    </recommendedName>
    <alternativeName>
        <fullName evidence="3">4-diphosphocytidyl-2C-methyl-D-erythritol synthase</fullName>
    </alternativeName>
    <alternativeName>
        <fullName evidence="3">MEP cytidylyltransferase</fullName>
        <shortName evidence="3">MCT</shortName>
    </alternativeName>
</protein>
<comment type="similarity">
    <text evidence="3">Belongs to the IspD/TarI cytidylyltransferase family. IspD subfamily.</text>
</comment>
<dbReference type="Gene3D" id="3.90.550.10">
    <property type="entry name" value="Spore Coat Polysaccharide Biosynthesis Protein SpsA, Chain A"/>
    <property type="match status" value="1"/>
</dbReference>
<keyword evidence="1 3" id="KW-0808">Transferase</keyword>
<dbReference type="OrthoDB" id="9806837at2"/>
<comment type="pathway">
    <text evidence="3">Isoprenoid biosynthesis; isopentenyl diphosphate biosynthesis via DXP pathway; isopentenyl diphosphate from 1-deoxy-D-xylulose 5-phosphate: step 2/6.</text>
</comment>
<dbReference type="NCBIfam" id="NF001186">
    <property type="entry name" value="PRK00155.2-3"/>
    <property type="match status" value="1"/>
</dbReference>
<evidence type="ECO:0000313" key="5">
    <source>
        <dbReference type="Proteomes" id="UP000075606"/>
    </source>
</evidence>
<evidence type="ECO:0000256" key="3">
    <source>
        <dbReference type="HAMAP-Rule" id="MF_00108"/>
    </source>
</evidence>
<accession>A0A150XA81</accession>
<keyword evidence="2 3" id="KW-0548">Nucleotidyltransferase</keyword>
<dbReference type="GO" id="GO:0019288">
    <property type="term" value="P:isopentenyl diphosphate biosynthetic process, methylerythritol 4-phosphate pathway"/>
    <property type="evidence" value="ECO:0007669"/>
    <property type="project" value="UniProtKB-UniRule"/>
</dbReference>
<dbReference type="RefSeq" id="WP_068219059.1">
    <property type="nucleotide sequence ID" value="NZ_LRPC01000012.1"/>
</dbReference>
<dbReference type="PANTHER" id="PTHR32125">
    <property type="entry name" value="2-C-METHYL-D-ERYTHRITOL 4-PHOSPHATE CYTIDYLYLTRANSFERASE, CHLOROPLASTIC"/>
    <property type="match status" value="1"/>
</dbReference>
<dbReference type="SUPFAM" id="SSF53448">
    <property type="entry name" value="Nucleotide-diphospho-sugar transferases"/>
    <property type="match status" value="1"/>
</dbReference>
<dbReference type="STRING" id="333140.AWW68_06965"/>
<feature type="site" description="Positions MEP for the nucleophilic attack" evidence="3">
    <location>
        <position position="204"/>
    </location>
</feature>
<dbReference type="NCBIfam" id="TIGR00453">
    <property type="entry name" value="ispD"/>
    <property type="match status" value="1"/>
</dbReference>